<dbReference type="Pfam" id="PF02561">
    <property type="entry name" value="FliS"/>
    <property type="match status" value="1"/>
</dbReference>
<evidence type="ECO:0000313" key="8">
    <source>
        <dbReference type="Proteomes" id="UP000469440"/>
    </source>
</evidence>
<dbReference type="PANTHER" id="PTHR34773:SF1">
    <property type="entry name" value="FLAGELLAR SECRETION CHAPERONE FLIS"/>
    <property type="match status" value="1"/>
</dbReference>
<dbReference type="Proteomes" id="UP000515909">
    <property type="component" value="Chromosome"/>
</dbReference>
<protein>
    <submittedName>
        <fullName evidence="7">Flagellar export chaperone FliS</fullName>
    </submittedName>
    <submittedName>
        <fullName evidence="6">Flagellar secretion chaperone FliS</fullName>
    </submittedName>
</protein>
<dbReference type="InterPro" id="IPR036584">
    <property type="entry name" value="FliS_sf"/>
</dbReference>
<dbReference type="KEGG" id="cfem:HCR03_09185"/>
<reference evidence="6 8" key="1">
    <citation type="submission" date="2019-09" db="EMBL/GenBank/DDBJ databases">
        <title>Genome sequence of Clostridium sp. EA1.</title>
        <authorList>
            <person name="Poehlein A."/>
            <person name="Bengelsdorf F.R."/>
            <person name="Daniel R."/>
        </authorList>
    </citation>
    <scope>NUCLEOTIDE SEQUENCE [LARGE SCALE GENOMIC DNA]</scope>
    <source>
        <strain evidence="6 8">EA1</strain>
    </source>
</reference>
<accession>A0A7G8TFG6</accession>
<proteinExistence type="inferred from homology"/>
<dbReference type="RefSeq" id="WP_066642874.1">
    <property type="nucleotide sequence ID" value="NZ_CP060286.1"/>
</dbReference>
<keyword evidence="5" id="KW-0143">Chaperone</keyword>
<reference evidence="7 9" key="2">
    <citation type="submission" date="2020-08" db="EMBL/GenBank/DDBJ databases">
        <title>The isolate Caproiciproducens sp. 7D4C2 produces n-caproate at mildly acidic conditions from hexoses: genome and rBOX comparison with related strains and chain-elongating bacteria.</title>
        <authorList>
            <person name="Esquivel-Elizondo S."/>
            <person name="Bagci C."/>
            <person name="Temovska M."/>
            <person name="Jeon B.S."/>
            <person name="Bessarab I."/>
            <person name="Williams R.B.H."/>
            <person name="Huson D.H."/>
            <person name="Angenent L.T."/>
        </authorList>
    </citation>
    <scope>NUCLEOTIDE SEQUENCE [LARGE SCALE GENOMIC DNA]</scope>
    <source>
        <strain evidence="7 9">7D4C2</strain>
    </source>
</reference>
<dbReference type="OrthoDB" id="1524959at2"/>
<accession>A0A6N8HVD8</accession>
<dbReference type="AlphaFoldDB" id="A0A6N8HVD8"/>
<keyword evidence="6" id="KW-0282">Flagellum</keyword>
<evidence type="ECO:0000256" key="1">
    <source>
        <dbReference type="ARBA" id="ARBA00004514"/>
    </source>
</evidence>
<evidence type="ECO:0000313" key="6">
    <source>
        <dbReference type="EMBL" id="MVB09761.1"/>
    </source>
</evidence>
<comment type="similarity">
    <text evidence="2">Belongs to the FliS family.</text>
</comment>
<keyword evidence="6" id="KW-0969">Cilium</keyword>
<keyword evidence="3" id="KW-0963">Cytoplasm</keyword>
<evidence type="ECO:0000313" key="7">
    <source>
        <dbReference type="EMBL" id="QNK42357.1"/>
    </source>
</evidence>
<dbReference type="GO" id="GO:0071973">
    <property type="term" value="P:bacterial-type flagellum-dependent cell motility"/>
    <property type="evidence" value="ECO:0007669"/>
    <property type="project" value="TreeGrafter"/>
</dbReference>
<dbReference type="GO" id="GO:0044780">
    <property type="term" value="P:bacterial-type flagellum assembly"/>
    <property type="evidence" value="ECO:0007669"/>
    <property type="project" value="InterPro"/>
</dbReference>
<evidence type="ECO:0000256" key="3">
    <source>
        <dbReference type="ARBA" id="ARBA00022490"/>
    </source>
</evidence>
<dbReference type="SUPFAM" id="SSF101116">
    <property type="entry name" value="Flagellar export chaperone FliS"/>
    <property type="match status" value="1"/>
</dbReference>
<keyword evidence="6" id="KW-0966">Cell projection</keyword>
<organism evidence="6 8">
    <name type="scientific">Caproicibacter fermentans</name>
    <dbReference type="NCBI Taxonomy" id="2576756"/>
    <lineage>
        <taxon>Bacteria</taxon>
        <taxon>Bacillati</taxon>
        <taxon>Bacillota</taxon>
        <taxon>Clostridia</taxon>
        <taxon>Eubacteriales</taxon>
        <taxon>Acutalibacteraceae</taxon>
        <taxon>Caproicibacter</taxon>
    </lineage>
</organism>
<dbReference type="InterPro" id="IPR003713">
    <property type="entry name" value="FliS"/>
</dbReference>
<comment type="subcellular location">
    <subcellularLocation>
        <location evidence="1">Cytoplasm</location>
        <location evidence="1">Cytosol</location>
    </subcellularLocation>
</comment>
<dbReference type="EMBL" id="CP060286">
    <property type="protein sequence ID" value="QNK42357.1"/>
    <property type="molecule type" value="Genomic_DNA"/>
</dbReference>
<dbReference type="EMBL" id="VWXL01000014">
    <property type="protein sequence ID" value="MVB09761.1"/>
    <property type="molecule type" value="Genomic_DNA"/>
</dbReference>
<dbReference type="NCBIfam" id="TIGR00208">
    <property type="entry name" value="fliS"/>
    <property type="match status" value="1"/>
</dbReference>
<dbReference type="PANTHER" id="PTHR34773">
    <property type="entry name" value="FLAGELLAR SECRETION CHAPERONE FLIS"/>
    <property type="match status" value="1"/>
</dbReference>
<evidence type="ECO:0000313" key="9">
    <source>
        <dbReference type="Proteomes" id="UP000515909"/>
    </source>
</evidence>
<dbReference type="Gene3D" id="1.20.120.340">
    <property type="entry name" value="Flagellar protein FliS"/>
    <property type="match status" value="1"/>
</dbReference>
<evidence type="ECO:0000256" key="5">
    <source>
        <dbReference type="ARBA" id="ARBA00023186"/>
    </source>
</evidence>
<dbReference type="CDD" id="cd16098">
    <property type="entry name" value="FliS"/>
    <property type="match status" value="1"/>
</dbReference>
<keyword evidence="8" id="KW-1185">Reference proteome</keyword>
<dbReference type="GO" id="GO:0005829">
    <property type="term" value="C:cytosol"/>
    <property type="evidence" value="ECO:0007669"/>
    <property type="project" value="UniProtKB-SubCell"/>
</dbReference>
<keyword evidence="4" id="KW-1005">Bacterial flagellum biogenesis</keyword>
<dbReference type="Proteomes" id="UP000469440">
    <property type="component" value="Unassembled WGS sequence"/>
</dbReference>
<evidence type="ECO:0000256" key="4">
    <source>
        <dbReference type="ARBA" id="ARBA00022795"/>
    </source>
</evidence>
<evidence type="ECO:0000256" key="2">
    <source>
        <dbReference type="ARBA" id="ARBA00008787"/>
    </source>
</evidence>
<sequence length="134" mass="15059">MADNNNLIMQYQEQSILTMSRGELLIKLYDELLKNLKYASVLLGQKQSESAQKYTSKAKDIVNYLYAILDDKYSISANLKQIYSHLLGQIIKANVSGDPSFLDGVVPTVQELRDAWAQAEKATRMQNGSKRAAL</sequence>
<name>A0A6N8HVD8_9FIRM</name>
<gene>
    <name evidence="6" type="primary">fliS</name>
    <name evidence="6" type="ORF">CAFE_04260</name>
    <name evidence="7" type="ORF">HCR03_09185</name>
</gene>